<keyword evidence="2" id="KW-0378">Hydrolase</keyword>
<dbReference type="InParanoid" id="A0A2T0H0B8"/>
<evidence type="ECO:0000256" key="2">
    <source>
        <dbReference type="ARBA" id="ARBA00022806"/>
    </source>
</evidence>
<evidence type="ECO:0000256" key="1">
    <source>
        <dbReference type="ARBA" id="ARBA00022763"/>
    </source>
</evidence>
<keyword evidence="2" id="KW-0347">Helicase</keyword>
<dbReference type="GO" id="GO:0004386">
    <property type="term" value="F:helicase activity"/>
    <property type="evidence" value="ECO:0007669"/>
    <property type="project" value="UniProtKB-KW"/>
</dbReference>
<dbReference type="Proteomes" id="UP000239352">
    <property type="component" value="Unassembled WGS sequence"/>
</dbReference>
<sequence>MRGKQDHRLRPSPFPAVPGVVAGSTAEGAELRSVEPVRFQLAFDGMPDGPVRVTPARLAAWSACPRRYRFGYVDRPRPPRGPALPHTTLGAVLHNALRAFYEEPPERRTGERVRELVRGHWRDDGFADRRHSAEFLVRAQDWLSEYVERVAATAKPVGVEKWVSATTGRIIVQGRVDRVDERDGEFVIVDYKAGKRAPDGEEARNSLALALYALALRGMSHVRCRQVELHHLRTAEVVRWRHTADSLAEHRERAERLARQSREATAALGRGDSPDRVFPPRPGGQCAGCEFRRHCPEGQRAVPVVDPRALLGE</sequence>
<dbReference type="SUPFAM" id="SSF52980">
    <property type="entry name" value="Restriction endonuclease-like"/>
    <property type="match status" value="1"/>
</dbReference>
<protein>
    <submittedName>
        <fullName evidence="6">Recombinase RecB</fullName>
    </submittedName>
</protein>
<dbReference type="STRING" id="1050202.GCA_000384035_00668"/>
<dbReference type="EMBL" id="PVSR01000002">
    <property type="protein sequence ID" value="PRW64812.1"/>
    <property type="molecule type" value="Genomic_DNA"/>
</dbReference>
<dbReference type="InterPro" id="IPR011604">
    <property type="entry name" value="PDDEXK-like_dom_sf"/>
</dbReference>
<dbReference type="Pfam" id="PF12705">
    <property type="entry name" value="PDDEXK_1"/>
    <property type="match status" value="1"/>
</dbReference>
<proteinExistence type="predicted"/>
<dbReference type="InterPro" id="IPR038726">
    <property type="entry name" value="PDDEXK_AddAB-type"/>
</dbReference>
<evidence type="ECO:0000313" key="6">
    <source>
        <dbReference type="EMBL" id="PRW64812.1"/>
    </source>
</evidence>
<feature type="domain" description="PD-(D/E)XK endonuclease-like" evidence="5">
    <location>
        <begin position="52"/>
        <end position="296"/>
    </location>
</feature>
<dbReference type="InterPro" id="IPR011335">
    <property type="entry name" value="Restrct_endonuc-II-like"/>
</dbReference>
<keyword evidence="2" id="KW-0547">Nucleotide-binding</keyword>
<comment type="caution">
    <text evidence="6">The sequence shown here is derived from an EMBL/GenBank/DDBJ whole genome shotgun (WGS) entry which is preliminary data.</text>
</comment>
<dbReference type="GO" id="GO:0006281">
    <property type="term" value="P:DNA repair"/>
    <property type="evidence" value="ECO:0007669"/>
    <property type="project" value="UniProtKB-KW"/>
</dbReference>
<organism evidence="6 7">
    <name type="scientific">Actinopolyspora mortivallis</name>
    <dbReference type="NCBI Taxonomy" id="33906"/>
    <lineage>
        <taxon>Bacteria</taxon>
        <taxon>Bacillati</taxon>
        <taxon>Actinomycetota</taxon>
        <taxon>Actinomycetes</taxon>
        <taxon>Actinopolysporales</taxon>
        <taxon>Actinopolysporaceae</taxon>
        <taxon>Actinopolyspora</taxon>
    </lineage>
</organism>
<dbReference type="AlphaFoldDB" id="A0A2T0H0B8"/>
<reference evidence="6 7" key="1">
    <citation type="submission" date="2018-03" db="EMBL/GenBank/DDBJ databases">
        <title>Actinopolyspora mortivallis from Sahara, screening for active biomolecules.</title>
        <authorList>
            <person name="Selama O."/>
            <person name="Wellington E.M.H."/>
            <person name="Hacene H."/>
        </authorList>
    </citation>
    <scope>NUCLEOTIDE SEQUENCE [LARGE SCALE GENOMIC DNA]</scope>
    <source>
        <strain evidence="6 7">M5A</strain>
    </source>
</reference>
<keyword evidence="2" id="KW-0067">ATP-binding</keyword>
<evidence type="ECO:0000313" key="7">
    <source>
        <dbReference type="Proteomes" id="UP000239352"/>
    </source>
</evidence>
<name>A0A2T0H0B8_ACTMO</name>
<gene>
    <name evidence="6" type="ORF">CEP50_03060</name>
</gene>
<evidence type="ECO:0000256" key="3">
    <source>
        <dbReference type="ARBA" id="ARBA00023204"/>
    </source>
</evidence>
<keyword evidence="7" id="KW-1185">Reference proteome</keyword>
<evidence type="ECO:0000256" key="4">
    <source>
        <dbReference type="SAM" id="MobiDB-lite"/>
    </source>
</evidence>
<feature type="region of interest" description="Disordered" evidence="4">
    <location>
        <begin position="262"/>
        <end position="281"/>
    </location>
</feature>
<keyword evidence="3" id="KW-0234">DNA repair</keyword>
<accession>A0A2T0H0B8</accession>
<keyword evidence="1" id="KW-0227">DNA damage</keyword>
<dbReference type="Gene3D" id="3.90.320.10">
    <property type="match status" value="1"/>
</dbReference>
<evidence type="ECO:0000259" key="5">
    <source>
        <dbReference type="Pfam" id="PF12705"/>
    </source>
</evidence>